<proteinExistence type="predicted"/>
<reference evidence="2" key="1">
    <citation type="journal article" date="2023" name="Nat. Plants">
        <title>Single-cell RNA sequencing provides a high-resolution roadmap for understanding the multicellular compartmentation of specialized metabolism.</title>
        <authorList>
            <person name="Sun S."/>
            <person name="Shen X."/>
            <person name="Li Y."/>
            <person name="Li Y."/>
            <person name="Wang S."/>
            <person name="Li R."/>
            <person name="Zhang H."/>
            <person name="Shen G."/>
            <person name="Guo B."/>
            <person name="Wei J."/>
            <person name="Xu J."/>
            <person name="St-Pierre B."/>
            <person name="Chen S."/>
            <person name="Sun C."/>
        </authorList>
    </citation>
    <scope>NUCLEOTIDE SEQUENCE [LARGE SCALE GENOMIC DNA]</scope>
</reference>
<dbReference type="EMBL" id="CM044705">
    <property type="protein sequence ID" value="KAI5663636.1"/>
    <property type="molecule type" value="Genomic_DNA"/>
</dbReference>
<accession>A0ACC0ASM2</accession>
<dbReference type="Proteomes" id="UP001060085">
    <property type="component" value="Linkage Group LG05"/>
</dbReference>
<comment type="caution">
    <text evidence="1">The sequence shown here is derived from an EMBL/GenBank/DDBJ whole genome shotgun (WGS) entry which is preliminary data.</text>
</comment>
<keyword evidence="2" id="KW-1185">Reference proteome</keyword>
<evidence type="ECO:0000313" key="2">
    <source>
        <dbReference type="Proteomes" id="UP001060085"/>
    </source>
</evidence>
<protein>
    <submittedName>
        <fullName evidence="1">Uncharacterized protein</fullName>
    </submittedName>
</protein>
<name>A0ACC0ASM2_CATRO</name>
<organism evidence="1 2">
    <name type="scientific">Catharanthus roseus</name>
    <name type="common">Madagascar periwinkle</name>
    <name type="synonym">Vinca rosea</name>
    <dbReference type="NCBI Taxonomy" id="4058"/>
    <lineage>
        <taxon>Eukaryota</taxon>
        <taxon>Viridiplantae</taxon>
        <taxon>Streptophyta</taxon>
        <taxon>Embryophyta</taxon>
        <taxon>Tracheophyta</taxon>
        <taxon>Spermatophyta</taxon>
        <taxon>Magnoliopsida</taxon>
        <taxon>eudicotyledons</taxon>
        <taxon>Gunneridae</taxon>
        <taxon>Pentapetalae</taxon>
        <taxon>asterids</taxon>
        <taxon>lamiids</taxon>
        <taxon>Gentianales</taxon>
        <taxon>Apocynaceae</taxon>
        <taxon>Rauvolfioideae</taxon>
        <taxon>Vinceae</taxon>
        <taxon>Catharanthinae</taxon>
        <taxon>Catharanthus</taxon>
    </lineage>
</organism>
<sequence>MKKKIAFRPGCQLWLRCCVRKRQRIALYVASPPYEGLFRWRGQFRLGRVDPLEEGYRPRRMWPNRSTWTPHHALRWDSTTYCARNPHISSGRSGAHQTTEVLGQEFLGQISQSGMAHPSLRWTYREGTLVDEPNRTTSSSLSSSSYSLREIVPEREPIPVIDLSDDESREGPEINMSGSQSPNHADEAVSEISQNRQFEPIREATPHPEQATHKVIENFMIKMTELLGTSMATRRNERVPATGADEALGRFLKFRPPEFYGEVEQEIKAELFLEQLNDIYDTLKYEDGLKVIFAAFRL</sequence>
<evidence type="ECO:0000313" key="1">
    <source>
        <dbReference type="EMBL" id="KAI5663636.1"/>
    </source>
</evidence>
<gene>
    <name evidence="1" type="ORF">M9H77_22959</name>
</gene>